<reference evidence="2" key="2">
    <citation type="submission" date="2022-01" db="EMBL/GenBank/DDBJ databases">
        <authorList>
            <person name="Yamashiro T."/>
            <person name="Shiraishi A."/>
            <person name="Satake H."/>
            <person name="Nakayama K."/>
        </authorList>
    </citation>
    <scope>NUCLEOTIDE SEQUENCE</scope>
</reference>
<organism evidence="2 3">
    <name type="scientific">Tanacetum coccineum</name>
    <dbReference type="NCBI Taxonomy" id="301880"/>
    <lineage>
        <taxon>Eukaryota</taxon>
        <taxon>Viridiplantae</taxon>
        <taxon>Streptophyta</taxon>
        <taxon>Embryophyta</taxon>
        <taxon>Tracheophyta</taxon>
        <taxon>Spermatophyta</taxon>
        <taxon>Magnoliopsida</taxon>
        <taxon>eudicotyledons</taxon>
        <taxon>Gunneridae</taxon>
        <taxon>Pentapetalae</taxon>
        <taxon>asterids</taxon>
        <taxon>campanulids</taxon>
        <taxon>Asterales</taxon>
        <taxon>Asteraceae</taxon>
        <taxon>Asteroideae</taxon>
        <taxon>Anthemideae</taxon>
        <taxon>Anthemidinae</taxon>
        <taxon>Tanacetum</taxon>
    </lineage>
</organism>
<evidence type="ECO:0000256" key="1">
    <source>
        <dbReference type="SAM" id="MobiDB-lite"/>
    </source>
</evidence>
<sequence>MSTPVFIDPDISTQSDGAQSSRVPVPLSEDPYEAIRHAYLVGTDTESEPFEGEAEAPKSPHTESEDSDTSDARSTTTYMAVRAPPTMSSGLSASVAEVAVMSDSTFRKRFRSSYNSLPSSSPPDLPSQKRYRDSDSVSADAEEEGPTTEDEDPAIGDEGLAAGDEPRPVVETDMGEPLGLGYGALRRREIALGEGQMLSVFEVGQSSGSVPESERPEIVSALRQLTLTT</sequence>
<name>A0ABQ5I4B4_9ASTR</name>
<dbReference type="Proteomes" id="UP001151760">
    <property type="component" value="Unassembled WGS sequence"/>
</dbReference>
<keyword evidence="3" id="KW-1185">Reference proteome</keyword>
<accession>A0ABQ5I4B4</accession>
<feature type="region of interest" description="Disordered" evidence="1">
    <location>
        <begin position="111"/>
        <end position="177"/>
    </location>
</feature>
<evidence type="ECO:0000313" key="3">
    <source>
        <dbReference type="Proteomes" id="UP001151760"/>
    </source>
</evidence>
<dbReference type="EMBL" id="BQNB010020313">
    <property type="protein sequence ID" value="GJT94624.1"/>
    <property type="molecule type" value="Genomic_DNA"/>
</dbReference>
<feature type="compositionally biased region" description="Acidic residues" evidence="1">
    <location>
        <begin position="45"/>
        <end position="54"/>
    </location>
</feature>
<gene>
    <name evidence="2" type="ORF">Tco_1090142</name>
</gene>
<feature type="region of interest" description="Disordered" evidence="1">
    <location>
        <begin position="1"/>
        <end position="91"/>
    </location>
</feature>
<feature type="compositionally biased region" description="Polar residues" evidence="1">
    <location>
        <begin position="11"/>
        <end position="22"/>
    </location>
</feature>
<evidence type="ECO:0000313" key="2">
    <source>
        <dbReference type="EMBL" id="GJT94624.1"/>
    </source>
</evidence>
<protein>
    <submittedName>
        <fullName evidence="2">Uncharacterized protein</fullName>
    </submittedName>
</protein>
<comment type="caution">
    <text evidence="2">The sequence shown here is derived from an EMBL/GenBank/DDBJ whole genome shotgun (WGS) entry which is preliminary data.</text>
</comment>
<feature type="compositionally biased region" description="Basic and acidic residues" evidence="1">
    <location>
        <begin position="55"/>
        <end position="64"/>
    </location>
</feature>
<reference evidence="2" key="1">
    <citation type="journal article" date="2022" name="Int. J. Mol. Sci.">
        <title>Draft Genome of Tanacetum Coccineum: Genomic Comparison of Closely Related Tanacetum-Family Plants.</title>
        <authorList>
            <person name="Yamashiro T."/>
            <person name="Shiraishi A."/>
            <person name="Nakayama K."/>
            <person name="Satake H."/>
        </authorList>
    </citation>
    <scope>NUCLEOTIDE SEQUENCE</scope>
</reference>
<proteinExistence type="predicted"/>
<feature type="compositionally biased region" description="Acidic residues" evidence="1">
    <location>
        <begin position="140"/>
        <end position="155"/>
    </location>
</feature>